<dbReference type="AlphaFoldDB" id="A0A2N8KQG1"/>
<dbReference type="PANTHER" id="PTHR23426">
    <property type="entry name" value="FERREDOXIN/ADRENODOXIN"/>
    <property type="match status" value="1"/>
</dbReference>
<gene>
    <name evidence="8" type="ORF">C1I89_04870</name>
</gene>
<accession>A0A2N8KQG1</accession>
<dbReference type="SUPFAM" id="SSF54292">
    <property type="entry name" value="2Fe-2S ferredoxin-like"/>
    <property type="match status" value="1"/>
</dbReference>
<dbReference type="PRINTS" id="PR00355">
    <property type="entry name" value="ADRENODOXIN"/>
</dbReference>
<evidence type="ECO:0000256" key="3">
    <source>
        <dbReference type="ARBA" id="ARBA00022723"/>
    </source>
</evidence>
<dbReference type="CDD" id="cd00207">
    <property type="entry name" value="fer2"/>
    <property type="match status" value="1"/>
</dbReference>
<evidence type="ECO:0000313" key="9">
    <source>
        <dbReference type="Proteomes" id="UP000235994"/>
    </source>
</evidence>
<evidence type="ECO:0000259" key="7">
    <source>
        <dbReference type="PROSITE" id="PS51085"/>
    </source>
</evidence>
<dbReference type="EMBL" id="POQS01000001">
    <property type="protein sequence ID" value="PND35696.1"/>
    <property type="molecule type" value="Genomic_DNA"/>
</dbReference>
<dbReference type="PANTHER" id="PTHR23426:SF65">
    <property type="entry name" value="FERREDOXIN-2, MITOCHONDRIAL"/>
    <property type="match status" value="1"/>
</dbReference>
<name>A0A2N8KQG1_9BURK</name>
<keyword evidence="2" id="KW-0001">2Fe-2S</keyword>
<evidence type="ECO:0000256" key="4">
    <source>
        <dbReference type="ARBA" id="ARBA00023004"/>
    </source>
</evidence>
<comment type="caution">
    <text evidence="8">The sequence shown here is derived from an EMBL/GenBank/DDBJ whole genome shotgun (WGS) entry which is preliminary data.</text>
</comment>
<comment type="similarity">
    <text evidence="1">Belongs to the adrenodoxin/putidaredoxin family.</text>
</comment>
<organism evidence="8 9">
    <name type="scientific">Achromobacter pulmonis</name>
    <dbReference type="NCBI Taxonomy" id="1389932"/>
    <lineage>
        <taxon>Bacteria</taxon>
        <taxon>Pseudomonadati</taxon>
        <taxon>Pseudomonadota</taxon>
        <taxon>Betaproteobacteria</taxon>
        <taxon>Burkholderiales</taxon>
        <taxon>Alcaligenaceae</taxon>
        <taxon>Achromobacter</taxon>
    </lineage>
</organism>
<feature type="domain" description="2Fe-2S ferredoxin-type" evidence="7">
    <location>
        <begin position="2"/>
        <end position="105"/>
    </location>
</feature>
<dbReference type="GO" id="GO:0051537">
    <property type="term" value="F:2 iron, 2 sulfur cluster binding"/>
    <property type="evidence" value="ECO:0007669"/>
    <property type="project" value="UniProtKB-KW"/>
</dbReference>
<comment type="cofactor">
    <cofactor evidence="6">
        <name>[2Fe-2S] cluster</name>
        <dbReference type="ChEBI" id="CHEBI:190135"/>
    </cofactor>
</comment>
<evidence type="ECO:0000256" key="6">
    <source>
        <dbReference type="ARBA" id="ARBA00034078"/>
    </source>
</evidence>
<sequence length="108" mass="11634">MSSAVFELPDGAELVLDVPDDWSLMEAARRDGLEGIVAECGGGAICGTCHVQVDPAWFDRLEPPGMAEEALLEVVPERCATSRLSCQVIMRPELDGIRLRVPATQLAL</sequence>
<dbReference type="GO" id="GO:0005829">
    <property type="term" value="C:cytosol"/>
    <property type="evidence" value="ECO:0007669"/>
    <property type="project" value="TreeGrafter"/>
</dbReference>
<evidence type="ECO:0000256" key="1">
    <source>
        <dbReference type="ARBA" id="ARBA00010914"/>
    </source>
</evidence>
<dbReference type="Pfam" id="PF00111">
    <property type="entry name" value="Fer2"/>
    <property type="match status" value="1"/>
</dbReference>
<dbReference type="Gene3D" id="3.10.20.30">
    <property type="match status" value="1"/>
</dbReference>
<keyword evidence="4" id="KW-0408">Iron</keyword>
<reference evidence="8 9" key="1">
    <citation type="submission" date="2018-01" db="EMBL/GenBank/DDBJ databases">
        <title>The draft genome of an aniline degradation strain ANB-1.</title>
        <authorList>
            <person name="Zhang L."/>
            <person name="Jiang J."/>
        </authorList>
    </citation>
    <scope>NUCLEOTIDE SEQUENCE [LARGE SCALE GENOMIC DNA]</scope>
    <source>
        <strain evidence="8 9">ANB-1</strain>
    </source>
</reference>
<dbReference type="GO" id="GO:0046872">
    <property type="term" value="F:metal ion binding"/>
    <property type="evidence" value="ECO:0007669"/>
    <property type="project" value="UniProtKB-KW"/>
</dbReference>
<protein>
    <submittedName>
        <fullName evidence="8">(2Fe-2S)-binding protein</fullName>
    </submittedName>
</protein>
<dbReference type="InterPro" id="IPR036010">
    <property type="entry name" value="2Fe-2S_ferredoxin-like_sf"/>
</dbReference>
<proteinExistence type="inferred from homology"/>
<dbReference type="GO" id="GO:0009055">
    <property type="term" value="F:electron transfer activity"/>
    <property type="evidence" value="ECO:0007669"/>
    <property type="project" value="TreeGrafter"/>
</dbReference>
<dbReference type="RefSeq" id="WP_102771626.1">
    <property type="nucleotide sequence ID" value="NZ_POQS01000001.1"/>
</dbReference>
<keyword evidence="3" id="KW-0479">Metal-binding</keyword>
<dbReference type="InterPro" id="IPR001041">
    <property type="entry name" value="2Fe-2S_ferredoxin-type"/>
</dbReference>
<dbReference type="GO" id="GO:0140647">
    <property type="term" value="P:P450-containing electron transport chain"/>
    <property type="evidence" value="ECO:0007669"/>
    <property type="project" value="InterPro"/>
</dbReference>
<keyword evidence="9" id="KW-1185">Reference proteome</keyword>
<evidence type="ECO:0000256" key="5">
    <source>
        <dbReference type="ARBA" id="ARBA00023014"/>
    </source>
</evidence>
<evidence type="ECO:0000313" key="8">
    <source>
        <dbReference type="EMBL" id="PND35696.1"/>
    </source>
</evidence>
<keyword evidence="5" id="KW-0411">Iron-sulfur</keyword>
<dbReference type="InterPro" id="IPR001055">
    <property type="entry name" value="Adrenodoxin-like"/>
</dbReference>
<evidence type="ECO:0000256" key="2">
    <source>
        <dbReference type="ARBA" id="ARBA00022714"/>
    </source>
</evidence>
<dbReference type="InterPro" id="IPR012675">
    <property type="entry name" value="Beta-grasp_dom_sf"/>
</dbReference>
<dbReference type="PROSITE" id="PS51085">
    <property type="entry name" value="2FE2S_FER_2"/>
    <property type="match status" value="1"/>
</dbReference>
<dbReference type="Proteomes" id="UP000235994">
    <property type="component" value="Unassembled WGS sequence"/>
</dbReference>